<name>A0AC35THZ5_9BILA</name>
<evidence type="ECO:0000313" key="1">
    <source>
        <dbReference type="Proteomes" id="UP000095286"/>
    </source>
</evidence>
<protein>
    <submittedName>
        <fullName evidence="2">Phorbol-ester/DAG-type domain-containing protein</fullName>
    </submittedName>
</protein>
<organism evidence="1 2">
    <name type="scientific">Rhabditophanes sp. KR3021</name>
    <dbReference type="NCBI Taxonomy" id="114890"/>
    <lineage>
        <taxon>Eukaryota</taxon>
        <taxon>Metazoa</taxon>
        <taxon>Ecdysozoa</taxon>
        <taxon>Nematoda</taxon>
        <taxon>Chromadorea</taxon>
        <taxon>Rhabditida</taxon>
        <taxon>Tylenchina</taxon>
        <taxon>Panagrolaimomorpha</taxon>
        <taxon>Strongyloidoidea</taxon>
        <taxon>Alloionematidae</taxon>
        <taxon>Rhabditophanes</taxon>
    </lineage>
</organism>
<evidence type="ECO:0000313" key="2">
    <source>
        <dbReference type="WBParaSite" id="RSKR_0000067000.1"/>
    </source>
</evidence>
<accession>A0AC35THZ5</accession>
<proteinExistence type="predicted"/>
<reference evidence="2" key="1">
    <citation type="submission" date="2016-11" db="UniProtKB">
        <authorList>
            <consortium name="WormBaseParasite"/>
        </authorList>
    </citation>
    <scope>IDENTIFICATION</scope>
    <source>
        <strain evidence="2">KR3021</strain>
    </source>
</reference>
<dbReference type="WBParaSite" id="RSKR_0000067000.1">
    <property type="protein sequence ID" value="RSKR_0000067000.1"/>
    <property type="gene ID" value="RSKR_0000067000"/>
</dbReference>
<sequence>MAEEPASPTFLLQYYKQYQESTQIQENITSREPTKIFDESRLFNLNELCLVSSHVFQQWLEAKKEEDLGENEFLNVEDLFPESLFINAEWLVNDLSEIMAQFIELFQDKSNNCTKKGICLSVAYWIKKFPAHFDACPQMFKLVSRGVHMKDLIQLNVVGGFDFVKTGEINLRKFFQLAEVLSHFLGVKKNRHNLGDANHDLINTLKMSFDMSFNEEDLYSLSLKKEPKNLFSFNNNSKTIVFADWASGIDSTPDKEDIQRHTAAMVEAVFKHYDHDKDNSISAEEFQVIVDFMDFNQKSLKLRSGFKHNFHETTFLTPTMCGHCSKLLWGLIRQGYKCKDCGQSVHSHCKDYVVVECRRFPNITPKKTSSTSSSSDIPVDAAEDPKPVYEEIYGTSEKQKKIGRFNYYNKWKSRTVSTVSEAGSLSPEPFSNKASTDDEQNENVNHNRGTSQQKRIQTRMRSETVDYYQ</sequence>
<dbReference type="Proteomes" id="UP000095286">
    <property type="component" value="Unplaced"/>
</dbReference>